<evidence type="ECO:0000313" key="1">
    <source>
        <dbReference type="EMBL" id="CCX09984.1"/>
    </source>
</evidence>
<accession>U4L2C3</accession>
<proteinExistence type="predicted"/>
<sequence>MARRGEKKTSRE</sequence>
<name>U4L2C3_PYROM</name>
<gene>
    <name evidence="1" type="ORF">PCON_09577</name>
</gene>
<reference evidence="1 2" key="1">
    <citation type="journal article" date="2013" name="PLoS Genet.">
        <title>The genome and development-dependent transcriptomes of Pyronema confluens: a window into fungal evolution.</title>
        <authorList>
            <person name="Traeger S."/>
            <person name="Altegoer F."/>
            <person name="Freitag M."/>
            <person name="Gabaldon T."/>
            <person name="Kempken F."/>
            <person name="Kumar A."/>
            <person name="Marcet-Houben M."/>
            <person name="Poggeler S."/>
            <person name="Stajich J.E."/>
            <person name="Nowrousian M."/>
        </authorList>
    </citation>
    <scope>NUCLEOTIDE SEQUENCE [LARGE SCALE GENOMIC DNA]</scope>
    <source>
        <strain evidence="2">CBS 100304</strain>
        <tissue evidence="1">Vegetative mycelium</tissue>
    </source>
</reference>
<protein>
    <submittedName>
        <fullName evidence="1">Uncharacterized protein</fullName>
    </submittedName>
</protein>
<dbReference type="Proteomes" id="UP000018144">
    <property type="component" value="Unassembled WGS sequence"/>
</dbReference>
<organism evidence="1 2">
    <name type="scientific">Pyronema omphalodes (strain CBS 100304)</name>
    <name type="common">Pyronema confluens</name>
    <dbReference type="NCBI Taxonomy" id="1076935"/>
    <lineage>
        <taxon>Eukaryota</taxon>
        <taxon>Fungi</taxon>
        <taxon>Dikarya</taxon>
        <taxon>Ascomycota</taxon>
        <taxon>Pezizomycotina</taxon>
        <taxon>Pezizomycetes</taxon>
        <taxon>Pezizales</taxon>
        <taxon>Pyronemataceae</taxon>
        <taxon>Pyronema</taxon>
    </lineage>
</organism>
<keyword evidence="2" id="KW-1185">Reference proteome</keyword>
<evidence type="ECO:0000313" key="2">
    <source>
        <dbReference type="Proteomes" id="UP000018144"/>
    </source>
</evidence>
<dbReference type="EMBL" id="HF935501">
    <property type="protein sequence ID" value="CCX09984.1"/>
    <property type="molecule type" value="Genomic_DNA"/>
</dbReference>